<keyword evidence="2" id="KW-1185">Reference proteome</keyword>
<sequence>MRRRAFHSACVFHWAPKSEKFPPVLQVKWAPGCLRAEQIVCDLSPWLVNAARCHYPSPHQIESRDRIESRAGNDCVGLEQISGGGGGRAQLCNRVKTMASRPALNASTST</sequence>
<dbReference type="AlphaFoldDB" id="A0AAV4SVQ0"/>
<evidence type="ECO:0000313" key="2">
    <source>
        <dbReference type="Proteomes" id="UP001054837"/>
    </source>
</evidence>
<dbReference type="Proteomes" id="UP001054837">
    <property type="component" value="Unassembled WGS sequence"/>
</dbReference>
<name>A0AAV4SVQ0_9ARAC</name>
<gene>
    <name evidence="1" type="ORF">CDAR_586831</name>
</gene>
<accession>A0AAV4SVQ0</accession>
<protein>
    <submittedName>
        <fullName evidence="1">Uncharacterized protein</fullName>
    </submittedName>
</protein>
<evidence type="ECO:0000313" key="1">
    <source>
        <dbReference type="EMBL" id="GIY38443.1"/>
    </source>
</evidence>
<comment type="caution">
    <text evidence="1">The sequence shown here is derived from an EMBL/GenBank/DDBJ whole genome shotgun (WGS) entry which is preliminary data.</text>
</comment>
<reference evidence="1 2" key="1">
    <citation type="submission" date="2021-06" db="EMBL/GenBank/DDBJ databases">
        <title>Caerostris darwini draft genome.</title>
        <authorList>
            <person name="Kono N."/>
            <person name="Arakawa K."/>
        </authorList>
    </citation>
    <scope>NUCLEOTIDE SEQUENCE [LARGE SCALE GENOMIC DNA]</scope>
</reference>
<proteinExistence type="predicted"/>
<dbReference type="EMBL" id="BPLQ01008614">
    <property type="protein sequence ID" value="GIY38443.1"/>
    <property type="molecule type" value="Genomic_DNA"/>
</dbReference>
<organism evidence="1 2">
    <name type="scientific">Caerostris darwini</name>
    <dbReference type="NCBI Taxonomy" id="1538125"/>
    <lineage>
        <taxon>Eukaryota</taxon>
        <taxon>Metazoa</taxon>
        <taxon>Ecdysozoa</taxon>
        <taxon>Arthropoda</taxon>
        <taxon>Chelicerata</taxon>
        <taxon>Arachnida</taxon>
        <taxon>Araneae</taxon>
        <taxon>Araneomorphae</taxon>
        <taxon>Entelegynae</taxon>
        <taxon>Araneoidea</taxon>
        <taxon>Araneidae</taxon>
        <taxon>Caerostris</taxon>
    </lineage>
</organism>